<dbReference type="PANTHER" id="PTHR23507">
    <property type="entry name" value="ZGC:174356"/>
    <property type="match status" value="1"/>
</dbReference>
<feature type="transmembrane region" description="Helical" evidence="5">
    <location>
        <begin position="198"/>
        <end position="215"/>
    </location>
</feature>
<dbReference type="GO" id="GO:0016020">
    <property type="term" value="C:membrane"/>
    <property type="evidence" value="ECO:0007669"/>
    <property type="project" value="UniProtKB-SubCell"/>
</dbReference>
<dbReference type="EMBL" id="GEZM01072932">
    <property type="protein sequence ID" value="JAV65367.1"/>
    <property type="molecule type" value="Transcribed_RNA"/>
</dbReference>
<evidence type="ECO:0000256" key="2">
    <source>
        <dbReference type="ARBA" id="ARBA00022692"/>
    </source>
</evidence>
<reference evidence="6" key="1">
    <citation type="journal article" date="2016" name="Sci. Rep.">
        <title>Molecular characterization of firefly nuptial gifts: a multi-omics approach sheds light on postcopulatory sexual selection.</title>
        <authorList>
            <person name="Al-Wathiqui N."/>
            <person name="Fallon T.R."/>
            <person name="South A."/>
            <person name="Weng J.K."/>
            <person name="Lewis S.M."/>
        </authorList>
    </citation>
    <scope>NUCLEOTIDE SEQUENCE</scope>
</reference>
<dbReference type="PANTHER" id="PTHR23507:SF1">
    <property type="entry name" value="FI18259P1-RELATED"/>
    <property type="match status" value="1"/>
</dbReference>
<organism evidence="6">
    <name type="scientific">Photinus pyralis</name>
    <name type="common">Common eastern firefly</name>
    <name type="synonym">Lampyris pyralis</name>
    <dbReference type="NCBI Taxonomy" id="7054"/>
    <lineage>
        <taxon>Eukaryota</taxon>
        <taxon>Metazoa</taxon>
        <taxon>Ecdysozoa</taxon>
        <taxon>Arthropoda</taxon>
        <taxon>Hexapoda</taxon>
        <taxon>Insecta</taxon>
        <taxon>Pterygota</taxon>
        <taxon>Neoptera</taxon>
        <taxon>Endopterygota</taxon>
        <taxon>Coleoptera</taxon>
        <taxon>Polyphaga</taxon>
        <taxon>Elateriformia</taxon>
        <taxon>Elateroidea</taxon>
        <taxon>Lampyridae</taxon>
        <taxon>Lampyrinae</taxon>
        <taxon>Photinus</taxon>
    </lineage>
</organism>
<feature type="transmembrane region" description="Helical" evidence="5">
    <location>
        <begin position="23"/>
        <end position="45"/>
    </location>
</feature>
<dbReference type="Pfam" id="PF07690">
    <property type="entry name" value="MFS_1"/>
    <property type="match status" value="1"/>
</dbReference>
<feature type="transmembrane region" description="Helical" evidence="5">
    <location>
        <begin position="95"/>
        <end position="115"/>
    </location>
</feature>
<comment type="subcellular location">
    <subcellularLocation>
        <location evidence="1">Membrane</location>
        <topology evidence="1">Multi-pass membrane protein</topology>
    </subcellularLocation>
</comment>
<keyword evidence="2 5" id="KW-0812">Transmembrane</keyword>
<evidence type="ECO:0000256" key="3">
    <source>
        <dbReference type="ARBA" id="ARBA00022989"/>
    </source>
</evidence>
<feature type="transmembrane region" description="Helical" evidence="5">
    <location>
        <begin position="168"/>
        <end position="186"/>
    </location>
</feature>
<feature type="transmembrane region" description="Helical" evidence="5">
    <location>
        <begin position="127"/>
        <end position="148"/>
    </location>
</feature>
<dbReference type="InterPro" id="IPR036259">
    <property type="entry name" value="MFS_trans_sf"/>
</dbReference>
<dbReference type="InterPro" id="IPR011701">
    <property type="entry name" value="MFS"/>
</dbReference>
<evidence type="ECO:0000256" key="4">
    <source>
        <dbReference type="ARBA" id="ARBA00023136"/>
    </source>
</evidence>
<feature type="transmembrane region" description="Helical" evidence="5">
    <location>
        <begin position="327"/>
        <end position="349"/>
    </location>
</feature>
<dbReference type="Gene3D" id="1.20.1250.20">
    <property type="entry name" value="MFS general substrate transporter like domains"/>
    <property type="match status" value="1"/>
</dbReference>
<feature type="transmembrane region" description="Helical" evidence="5">
    <location>
        <begin position="221"/>
        <end position="238"/>
    </location>
</feature>
<evidence type="ECO:0008006" key="7">
    <source>
        <dbReference type="Google" id="ProtNLM"/>
    </source>
</evidence>
<protein>
    <recommendedName>
        <fullName evidence="7">Solute carrier family 46 member 3</fullName>
    </recommendedName>
</protein>
<dbReference type="GO" id="GO:0022857">
    <property type="term" value="F:transmembrane transporter activity"/>
    <property type="evidence" value="ECO:0007669"/>
    <property type="project" value="InterPro"/>
</dbReference>
<sequence length="420" mass="47027">MHIAKEEATSIPGKSFSQKARTCLANITVEPLIVLYLFPSVLLAMSAANLHLEKACRVKLQLNETVCDALTARNASAYTSEQENLVQKVVTAMNAWKSIIQSVIPACLLLLFGAWSDKHNRRKPLMALPIIGEFITVTGFIFCTYFFYELSMEFTGLVETVPNAFTGSWFTMFMAVMSLIGCTSSLESRTVKIGAVNILMNTCIMLGLGLSGALYHVIGSYAIYCFALSMYTIGLIYLKIRIKEAKTEASGDEGLKSDRSGTFKDFFNVLHIKDTIMVAFRQRKRNDRKRLFVILTLTILVLGPMYGEMQVVYLFTRKQFQWNEVEFSAFFSVNIVLHCVGTIVALAVLSKYLKLRDTTVGMICYTGKFFAAFLYAFARTPLLYCLGVFVEMLSSTTHITLRSLATKLVSEDEQGIIISR</sequence>
<dbReference type="AlphaFoldDB" id="A0A1Y1L2M9"/>
<keyword evidence="4 5" id="KW-0472">Membrane</keyword>
<dbReference type="SUPFAM" id="SSF103473">
    <property type="entry name" value="MFS general substrate transporter"/>
    <property type="match status" value="1"/>
</dbReference>
<evidence type="ECO:0000313" key="6">
    <source>
        <dbReference type="EMBL" id="JAV65367.1"/>
    </source>
</evidence>
<feature type="transmembrane region" description="Helical" evidence="5">
    <location>
        <begin position="291"/>
        <end position="307"/>
    </location>
</feature>
<proteinExistence type="predicted"/>
<evidence type="ECO:0000256" key="5">
    <source>
        <dbReference type="SAM" id="Phobius"/>
    </source>
</evidence>
<accession>A0A1Y1L2M9</accession>
<keyword evidence="3 5" id="KW-1133">Transmembrane helix</keyword>
<feature type="transmembrane region" description="Helical" evidence="5">
    <location>
        <begin position="369"/>
        <end position="390"/>
    </location>
</feature>
<name>A0A1Y1L2M9_PHOPY</name>
<evidence type="ECO:0000256" key="1">
    <source>
        <dbReference type="ARBA" id="ARBA00004141"/>
    </source>
</evidence>